<dbReference type="KEGG" id="pfh:PFHG_05289"/>
<keyword evidence="3" id="KW-1133">Transmembrane helix</keyword>
<comment type="similarity">
    <text evidence="1">Belongs to the 14-3-3 family.</text>
</comment>
<protein>
    <recommendedName>
        <fullName evidence="4">14-3-3 domain-containing protein</fullName>
    </recommendedName>
</protein>
<organism evidence="5 6">
    <name type="scientific">Plasmodium falciparum (isolate HB3)</name>
    <dbReference type="NCBI Taxonomy" id="137071"/>
    <lineage>
        <taxon>Eukaryota</taxon>
        <taxon>Sar</taxon>
        <taxon>Alveolata</taxon>
        <taxon>Apicomplexa</taxon>
        <taxon>Aconoidasida</taxon>
        <taxon>Haemosporida</taxon>
        <taxon>Plasmodiidae</taxon>
        <taxon>Plasmodium</taxon>
        <taxon>Plasmodium (Laverania)</taxon>
    </lineage>
</organism>
<feature type="site" description="Interaction with phosphoserine on interacting protein" evidence="2">
    <location>
        <position position="94"/>
    </location>
</feature>
<feature type="site" description="Interaction with phosphoserine on interacting protein" evidence="2">
    <location>
        <position position="165"/>
    </location>
</feature>
<keyword evidence="3" id="KW-0472">Membrane</keyword>
<dbReference type="EMBL" id="CH672215">
    <property type="protein sequence ID" value="KOB63514.1"/>
    <property type="molecule type" value="Genomic_DNA"/>
</dbReference>
<accession>A0A0L7KKU5</accession>
<dbReference type="Gene3D" id="1.20.190.20">
    <property type="entry name" value="14-3-3 domain"/>
    <property type="match status" value="1"/>
</dbReference>
<evidence type="ECO:0000256" key="1">
    <source>
        <dbReference type="ARBA" id="ARBA00006141"/>
    </source>
</evidence>
<evidence type="ECO:0000256" key="2">
    <source>
        <dbReference type="PIRSR" id="PIRSR000868-1"/>
    </source>
</evidence>
<dbReference type="InterPro" id="IPR023410">
    <property type="entry name" value="14-3-3_domain"/>
</dbReference>
<feature type="transmembrane region" description="Helical" evidence="3">
    <location>
        <begin position="38"/>
        <end position="56"/>
    </location>
</feature>
<reference evidence="5 6" key="1">
    <citation type="submission" date="2006-03" db="EMBL/GenBank/DDBJ databases">
        <title>Annotation of Plasmodium falciparum HB3.</title>
        <authorList>
            <consortium name="The Broad Institute Genome Sequencing Platform"/>
            <person name="Volkman S.K."/>
            <person name="Neafsey D.E."/>
            <person name="Dash A.P."/>
            <person name="Chitnis C.E."/>
            <person name="Hartl D.L."/>
            <person name="Young S.K."/>
            <person name="Zeng Q."/>
            <person name="Koehrsen M."/>
            <person name="Alvarado L."/>
            <person name="Berlin A."/>
            <person name="Borenstein D."/>
            <person name="Chapman S.B."/>
            <person name="Chen Z."/>
            <person name="Engels R."/>
            <person name="Freedman E."/>
            <person name="Gellesch M."/>
            <person name="Goldberg J."/>
            <person name="Griggs A."/>
            <person name="Gujja S."/>
            <person name="Heilman E.R."/>
            <person name="Heiman D.I."/>
            <person name="Howarth C."/>
            <person name="Jen D."/>
            <person name="Larson L."/>
            <person name="Mehta T."/>
            <person name="Neiman D."/>
            <person name="Park D."/>
            <person name="Pearson M."/>
            <person name="Roberts A."/>
            <person name="Saif S."/>
            <person name="Shea T."/>
            <person name="Shenoy N."/>
            <person name="Sisk P."/>
            <person name="Stolte C."/>
            <person name="Sykes S."/>
            <person name="Walk T."/>
            <person name="White J."/>
            <person name="Yandava C."/>
            <person name="Haas B."/>
            <person name="Henn M.R."/>
            <person name="Nusbaum C."/>
            <person name="Birren B."/>
        </authorList>
    </citation>
    <scope>NUCLEOTIDE SEQUENCE [LARGE SCALE GENOMIC DNA]</scope>
    <source>
        <strain evidence="5">HB3</strain>
    </source>
</reference>
<dbReference type="InterPro" id="IPR036815">
    <property type="entry name" value="14-3-3_dom_sf"/>
</dbReference>
<evidence type="ECO:0000313" key="6">
    <source>
        <dbReference type="Proteomes" id="UP000054289"/>
    </source>
</evidence>
<feature type="domain" description="14-3-3" evidence="4">
    <location>
        <begin position="59"/>
        <end position="268"/>
    </location>
</feature>
<dbReference type="OrthoDB" id="390416at2759"/>
<evidence type="ECO:0000313" key="5">
    <source>
        <dbReference type="EMBL" id="KOB63514.1"/>
    </source>
</evidence>
<keyword evidence="3" id="KW-0812">Transmembrane</keyword>
<evidence type="ECO:0000256" key="3">
    <source>
        <dbReference type="SAM" id="Phobius"/>
    </source>
</evidence>
<dbReference type="PRINTS" id="PR00305">
    <property type="entry name" value="1433ZETA"/>
</dbReference>
<gene>
    <name evidence="5" type="ORF">PFHG_05289</name>
</gene>
<name>A0A0L7KKU5_PLAFX</name>
<dbReference type="CDD" id="cd08774">
    <property type="entry name" value="14-3-3"/>
    <property type="match status" value="1"/>
</dbReference>
<dbReference type="AlphaFoldDB" id="A0A0L7KKU5"/>
<dbReference type="PIRSF" id="PIRSF000868">
    <property type="entry name" value="14-3-3"/>
    <property type="match status" value="1"/>
</dbReference>
<dbReference type="OMA" id="FYWHLLG"/>
<dbReference type="PANTHER" id="PTHR18860">
    <property type="entry name" value="14-3-3 PROTEIN"/>
    <property type="match status" value="1"/>
</dbReference>
<proteinExistence type="inferred from homology"/>
<dbReference type="SUPFAM" id="SSF48445">
    <property type="entry name" value="14-3-3 protein"/>
    <property type="match status" value="1"/>
</dbReference>
<reference evidence="6" key="2">
    <citation type="submission" date="2006-03" db="EMBL/GenBank/DDBJ databases">
        <title>The genome sequence of the Plasmodium falciparum HB3.</title>
        <authorList>
            <consortium name="The Broad Institute Genome Sequencing Platform"/>
            <person name="Birren B."/>
            <person name="Lander E."/>
            <person name="Galagan J."/>
            <person name="Nusbaum C."/>
            <person name="Devon K."/>
            <person name="Henn M."/>
            <person name="Jaffe D."/>
            <person name="Butler J."/>
            <person name="Alvarez P."/>
            <person name="Gnerre S."/>
            <person name="Grabherr M."/>
            <person name="Kleber M."/>
            <person name="Mauceli E."/>
            <person name="Brockman W."/>
            <person name="MacCallum I.A."/>
            <person name="Rounsley S."/>
            <person name="Young S."/>
            <person name="LaButti K."/>
            <person name="Pushparaj V."/>
            <person name="DeCaprio D."/>
            <person name="Crawford M."/>
            <person name="Koehrsen M."/>
            <person name="Engels R."/>
            <person name="Montgomery P."/>
            <person name="Pearson M."/>
            <person name="Howarth C."/>
            <person name="Larson L."/>
            <person name="Luoma S."/>
            <person name="White J."/>
            <person name="Kodira C."/>
            <person name="Zeng Q."/>
            <person name="Oleary S."/>
            <person name="Yandava C."/>
            <person name="Alvarado L."/>
            <person name="Wirth D."/>
            <person name="Volkman S."/>
            <person name="Hartl D."/>
        </authorList>
    </citation>
    <scope>NUCLEOTIDE SEQUENCE [LARGE SCALE GENOMIC DNA]</scope>
</reference>
<evidence type="ECO:0000259" key="4">
    <source>
        <dbReference type="Pfam" id="PF00244"/>
    </source>
</evidence>
<sequence length="300" mass="35090">MNQYIDNDISVSNKEELIYYIKILNHLGSYDGKNIYEYYLFLIKYDILFIVSYILLTIETVTLIKSVNVENYNFNYTESLSVGFAFKNALNVKRKEKTILENIITNEKSSEREKICAELLKSKLNTDIRSIEKNTYAVLKNKCISRTTDDKILMLYWHILGDMSRYCADTFHGTDKEKMHEKSMKSYSYALHYANKMKIPPSSPKMLELLVSWTVLHKDMNKDINYSIELAAEAFRNAIQNMHLLENDDECSKTIRILGILRDNINKWCEISGRKNVNALFEINGENLDKYKDIMNSTHT</sequence>
<dbReference type="InterPro" id="IPR000308">
    <property type="entry name" value="14-3-3"/>
</dbReference>
<dbReference type="Pfam" id="PF00244">
    <property type="entry name" value="14-3-3"/>
    <property type="match status" value="1"/>
</dbReference>
<dbReference type="Proteomes" id="UP000054289">
    <property type="component" value="Unassembled WGS sequence"/>
</dbReference>